<comment type="caution">
    <text evidence="4">The sequence shown here is derived from an EMBL/GenBank/DDBJ whole genome shotgun (WGS) entry which is preliminary data.</text>
</comment>
<dbReference type="EMBL" id="AWSA01000007">
    <property type="protein sequence ID" value="EWT02855.1"/>
    <property type="molecule type" value="Genomic_DNA"/>
</dbReference>
<dbReference type="STRING" id="1386089.N865_03005"/>
<evidence type="ECO:0000259" key="3">
    <source>
        <dbReference type="Pfam" id="PF00534"/>
    </source>
</evidence>
<evidence type="ECO:0000256" key="1">
    <source>
        <dbReference type="ARBA" id="ARBA00022676"/>
    </source>
</evidence>
<evidence type="ECO:0000256" key="2">
    <source>
        <dbReference type="ARBA" id="ARBA00022679"/>
    </source>
</evidence>
<dbReference type="SUPFAM" id="SSF53756">
    <property type="entry name" value="UDP-Glycosyltransferase/glycogen phosphorylase"/>
    <property type="match status" value="1"/>
</dbReference>
<gene>
    <name evidence="4" type="ORF">N865_03005</name>
</gene>
<evidence type="ECO:0000313" key="4">
    <source>
        <dbReference type="EMBL" id="EWT02855.1"/>
    </source>
</evidence>
<protein>
    <recommendedName>
        <fullName evidence="3">Glycosyl transferase family 1 domain-containing protein</fullName>
    </recommendedName>
</protein>
<evidence type="ECO:0000313" key="5">
    <source>
        <dbReference type="Proteomes" id="UP000019489"/>
    </source>
</evidence>
<feature type="domain" description="Glycosyl transferase family 1" evidence="3">
    <location>
        <begin position="189"/>
        <end position="351"/>
    </location>
</feature>
<name>W9G9V0_9MICO</name>
<keyword evidence="2" id="KW-0808">Transferase</keyword>
<dbReference type="CDD" id="cd03801">
    <property type="entry name" value="GT4_PimA-like"/>
    <property type="match status" value="1"/>
</dbReference>
<sequence length="376" mass="40456">MIVHLPTPHDHFSPRTGSATMTVIDGLARGAHRGRHTVLVARGTFTERYDSADVVEYDAGPYVDGRRAKVDAIAARTGLGRPFQNRSYGRAMDALPEGDHTLLLHNAPYTGALAPRRSYPVLYAHNEVLPGPRPAVARALSGFAGVVAVSTWLADRLEQRAPRALRERIVPVVNGVDTSAFRPGPWERGERLRVLFLGRIVPAKGADLLLSACARLASPDVEVRIVGSSGFSSADALTPYEASLRTQAESLPHPVEFVPFVDRYAVAAHYAWADVVVLPARWHDPCPLTLLESMASGAATVISDSGGMPEAAGGSALVVPREDPERLAEALSALLGSESLLAQLRQRARERAVELDWSNRSAELEEVLTRLGAPVG</sequence>
<keyword evidence="5" id="KW-1185">Reference proteome</keyword>
<organism evidence="4 5">
    <name type="scientific">Intrasporangium oryzae NRRL B-24470</name>
    <dbReference type="NCBI Taxonomy" id="1386089"/>
    <lineage>
        <taxon>Bacteria</taxon>
        <taxon>Bacillati</taxon>
        <taxon>Actinomycetota</taxon>
        <taxon>Actinomycetes</taxon>
        <taxon>Micrococcales</taxon>
        <taxon>Intrasporangiaceae</taxon>
        <taxon>Intrasporangium</taxon>
    </lineage>
</organism>
<dbReference type="AlphaFoldDB" id="W9G9V0"/>
<dbReference type="eggNOG" id="COG0438">
    <property type="taxonomic scope" value="Bacteria"/>
</dbReference>
<accession>W9G9V0</accession>
<proteinExistence type="predicted"/>
<dbReference type="InterPro" id="IPR001296">
    <property type="entry name" value="Glyco_trans_1"/>
</dbReference>
<dbReference type="Gene3D" id="3.40.50.2000">
    <property type="entry name" value="Glycogen Phosphorylase B"/>
    <property type="match status" value="2"/>
</dbReference>
<dbReference type="PANTHER" id="PTHR12526:SF510">
    <property type="entry name" value="D-INOSITOL 3-PHOSPHATE GLYCOSYLTRANSFERASE"/>
    <property type="match status" value="1"/>
</dbReference>
<reference evidence="4 5" key="1">
    <citation type="submission" date="2013-08" db="EMBL/GenBank/DDBJ databases">
        <title>Intrasporangium oryzae NRRL B-24470.</title>
        <authorList>
            <person name="Liu H."/>
            <person name="Wang G."/>
        </authorList>
    </citation>
    <scope>NUCLEOTIDE SEQUENCE [LARGE SCALE GENOMIC DNA]</scope>
    <source>
        <strain evidence="4 5">NRRL B-24470</strain>
    </source>
</reference>
<dbReference type="PANTHER" id="PTHR12526">
    <property type="entry name" value="GLYCOSYLTRANSFERASE"/>
    <property type="match status" value="1"/>
</dbReference>
<dbReference type="RefSeq" id="WP_034801976.1">
    <property type="nucleotide sequence ID" value="NZ_AWSA01000007.1"/>
</dbReference>
<dbReference type="GO" id="GO:0016757">
    <property type="term" value="F:glycosyltransferase activity"/>
    <property type="evidence" value="ECO:0007669"/>
    <property type="project" value="UniProtKB-KW"/>
</dbReference>
<keyword evidence="1" id="KW-0328">Glycosyltransferase</keyword>
<dbReference type="OrthoDB" id="9792269at2"/>
<dbReference type="Proteomes" id="UP000019489">
    <property type="component" value="Unassembled WGS sequence"/>
</dbReference>
<dbReference type="Pfam" id="PF00534">
    <property type="entry name" value="Glycos_transf_1"/>
    <property type="match status" value="1"/>
</dbReference>